<dbReference type="Pfam" id="PF01663">
    <property type="entry name" value="Phosphodiest"/>
    <property type="match status" value="2"/>
</dbReference>
<dbReference type="Pfam" id="PF01033">
    <property type="entry name" value="Somatomedin_B"/>
    <property type="match status" value="2"/>
</dbReference>
<evidence type="ECO:0000256" key="10">
    <source>
        <dbReference type="ARBA" id="ARBA00022837"/>
    </source>
</evidence>
<dbReference type="GO" id="GO:0004528">
    <property type="term" value="F:phosphodiesterase I activity"/>
    <property type="evidence" value="ECO:0007669"/>
    <property type="project" value="TreeGrafter"/>
</dbReference>
<evidence type="ECO:0000256" key="6">
    <source>
        <dbReference type="ARBA" id="ARBA00022729"/>
    </source>
</evidence>
<dbReference type="Ensembl" id="ENSMZET00005034890.1">
    <property type="protein sequence ID" value="ENSMZEP00005033713.1"/>
    <property type="gene ID" value="ENSMZEG00005025192.1"/>
</dbReference>
<keyword evidence="11" id="KW-1015">Disulfide bond</keyword>
<dbReference type="GO" id="GO:0008270">
    <property type="term" value="F:zinc ion binding"/>
    <property type="evidence" value="ECO:0007669"/>
    <property type="project" value="TreeGrafter"/>
</dbReference>
<dbReference type="GO" id="GO:0005044">
    <property type="term" value="F:scavenger receptor activity"/>
    <property type="evidence" value="ECO:0007669"/>
    <property type="project" value="InterPro"/>
</dbReference>
<organism evidence="14 15">
    <name type="scientific">Maylandia zebra</name>
    <name type="common">zebra mbuna</name>
    <dbReference type="NCBI Taxonomy" id="106582"/>
    <lineage>
        <taxon>Eukaryota</taxon>
        <taxon>Metazoa</taxon>
        <taxon>Chordata</taxon>
        <taxon>Craniata</taxon>
        <taxon>Vertebrata</taxon>
        <taxon>Euteleostomi</taxon>
        <taxon>Actinopterygii</taxon>
        <taxon>Neopterygii</taxon>
        <taxon>Teleostei</taxon>
        <taxon>Neoteleostei</taxon>
        <taxon>Acanthomorphata</taxon>
        <taxon>Ovalentaria</taxon>
        <taxon>Cichlomorphae</taxon>
        <taxon>Cichliformes</taxon>
        <taxon>Cichlidae</taxon>
        <taxon>African cichlids</taxon>
        <taxon>Pseudocrenilabrinae</taxon>
        <taxon>Haplochromini</taxon>
        <taxon>Maylandia</taxon>
        <taxon>Maylandia zebra complex</taxon>
    </lineage>
</organism>
<dbReference type="GO" id="GO:0034638">
    <property type="term" value="P:phosphatidylcholine catabolic process"/>
    <property type="evidence" value="ECO:0007669"/>
    <property type="project" value="TreeGrafter"/>
</dbReference>
<dbReference type="InterPro" id="IPR020436">
    <property type="entry name" value="SMB_chordata"/>
</dbReference>
<evidence type="ECO:0000256" key="4">
    <source>
        <dbReference type="ARBA" id="ARBA00022525"/>
    </source>
</evidence>
<dbReference type="PRINTS" id="PR00022">
    <property type="entry name" value="SOMATOMEDINB"/>
</dbReference>
<dbReference type="Gene3D" id="3.40.570.10">
    <property type="entry name" value="Extracellular Endonuclease, subunit A"/>
    <property type="match status" value="1"/>
</dbReference>
<comment type="cofactor">
    <cofactor evidence="1">
        <name>Zn(2+)</name>
        <dbReference type="ChEBI" id="CHEBI:29105"/>
    </cofactor>
</comment>
<evidence type="ECO:0000256" key="2">
    <source>
        <dbReference type="ARBA" id="ARBA00004613"/>
    </source>
</evidence>
<keyword evidence="7" id="KW-0677">Repeat</keyword>
<evidence type="ECO:0000256" key="8">
    <source>
        <dbReference type="ARBA" id="ARBA00022801"/>
    </source>
</evidence>
<dbReference type="InterPro" id="IPR036024">
    <property type="entry name" value="Somatomedin_B-like_dom_sf"/>
</dbReference>
<keyword evidence="5" id="KW-0479">Metal-binding</keyword>
<dbReference type="PROSITE" id="PS50958">
    <property type="entry name" value="SMB_2"/>
    <property type="match status" value="2"/>
</dbReference>
<dbReference type="InterPro" id="IPR017850">
    <property type="entry name" value="Alkaline_phosphatase_core_sf"/>
</dbReference>
<dbReference type="SMART" id="SM00892">
    <property type="entry name" value="Endonuclease_NS"/>
    <property type="match status" value="1"/>
</dbReference>
<evidence type="ECO:0000313" key="14">
    <source>
        <dbReference type="Ensembl" id="ENSMZEP00005033713.1"/>
    </source>
</evidence>
<reference evidence="14 15" key="1">
    <citation type="journal article" date="2014" name="Nature">
        <title>The genomic substrate for adaptive radiation in African cichlid fish.</title>
        <authorList>
            <person name="Brawand D."/>
            <person name="Wagner C.E."/>
            <person name="Li Y.I."/>
            <person name="Malinsky M."/>
            <person name="Keller I."/>
            <person name="Fan S."/>
            <person name="Simakov O."/>
            <person name="Ng A.Y."/>
            <person name="Lim Z.W."/>
            <person name="Bezault E."/>
            <person name="Turner-Maier J."/>
            <person name="Johnson J."/>
            <person name="Alcazar R."/>
            <person name="Noh H.J."/>
            <person name="Russell P."/>
            <person name="Aken B."/>
            <person name="Alfoldi J."/>
            <person name="Amemiya C."/>
            <person name="Azzouzi N."/>
            <person name="Baroiller J.F."/>
            <person name="Barloy-Hubler F."/>
            <person name="Berlin A."/>
            <person name="Bloomquist R."/>
            <person name="Carleton K.L."/>
            <person name="Conte M.A."/>
            <person name="D'Cotta H."/>
            <person name="Eshel O."/>
            <person name="Gaffney L."/>
            <person name="Galibert F."/>
            <person name="Gante H.F."/>
            <person name="Gnerre S."/>
            <person name="Greuter L."/>
            <person name="Guyon R."/>
            <person name="Haddad N.S."/>
            <person name="Haerty W."/>
            <person name="Harris R.M."/>
            <person name="Hofmann H.A."/>
            <person name="Hourlier T."/>
            <person name="Hulata G."/>
            <person name="Jaffe D.B."/>
            <person name="Lara M."/>
            <person name="Lee A.P."/>
            <person name="MacCallum I."/>
            <person name="Mwaiko S."/>
            <person name="Nikaido M."/>
            <person name="Nishihara H."/>
            <person name="Ozouf-Costaz C."/>
            <person name="Penman D.J."/>
            <person name="Przybylski D."/>
            <person name="Rakotomanga M."/>
            <person name="Renn S.C.P."/>
            <person name="Ribeiro F.J."/>
            <person name="Ron M."/>
            <person name="Salzburger W."/>
            <person name="Sanchez-Pulido L."/>
            <person name="Santos M.E."/>
            <person name="Searle S."/>
            <person name="Sharpe T."/>
            <person name="Swofford R."/>
            <person name="Tan F.J."/>
            <person name="Williams L."/>
            <person name="Young S."/>
            <person name="Yin S."/>
            <person name="Okada N."/>
            <person name="Kocher T.D."/>
            <person name="Miska E.A."/>
            <person name="Lander E.S."/>
            <person name="Venkatesh B."/>
            <person name="Fernald R.D."/>
            <person name="Meyer A."/>
            <person name="Ponting C.P."/>
            <person name="Streelman J.T."/>
            <person name="Lindblad-Toh K."/>
            <person name="Seehausen O."/>
            <person name="Di Palma F."/>
        </authorList>
    </citation>
    <scope>NUCLEOTIDE SEQUENCE</scope>
</reference>
<comment type="similarity">
    <text evidence="3">Belongs to the nucleotide pyrophosphatase/phosphodiesterase family.</text>
</comment>
<dbReference type="SUPFAM" id="SSF90188">
    <property type="entry name" value="Somatomedin B domain"/>
    <property type="match status" value="2"/>
</dbReference>
<reference evidence="14" key="3">
    <citation type="submission" date="2025-09" db="UniProtKB">
        <authorList>
            <consortium name="Ensembl"/>
        </authorList>
    </citation>
    <scope>IDENTIFICATION</scope>
</reference>
<sequence length="794" mass="90964">EHHYQVFQQCSVFTFEWHITSSRSASHYVATSGSCRNRCFELVELEPPNCRCDNLCKTYNGCCSDFDQLCLRTEGGYECSRDRCGETRNEQHACHCSDDCLARGDCCTNYKKLCKGDTSWLQDDCEEIKAPECPAGFVRPPLIILSMDGFRASYVKRGNTVIPHIEKLRTCGTHAPYMRPVYPTKTFPNLYSLATGLYPESHGIVGNSMYDPGFDAIFTLRGREKLNHRWWGGQPVSTARKQQDAIPLERRILTMLQWLHLPEGERPYVYAMHSEQPDIYAHKTGPMSTDLNISLRMVDKIIGQLMDGLKQMKLHRCVNIVLVGDHGMEEAHCDRTEFLSNYMTSVDDIILVPGSVGRIRSRQPNNRKCKNQLSAHQHFKAYLKQHLPKRLHYANNQRIEDVHLLVDRKWHIARRYLCHYRKVPEGRRHCGFAGDHGYDNKINSMQVSVYKIPFFKTKVPAFENIELYNVMYLLGLKPAPNNGTHGSLNHLLRTPPYRPTMAEEVSRPTASGVVPAGTDSLGCSCDEKVSHDDSEADLSPTSYSRNLPFGRPAVLFRTKYCILHHSDYISGYSETLSMPVWTSYTASRQVEVSPLPEALQSCTNYRADKHITYAFLYPPQLSSNLDKKSDAVLITNTVPMYPAFKKIWGYFQRVLVKKYATERNGVNVLTGPIFDYNYDGVRDSVYKWYNPNPTHYFVVLTSCLDFTQATDSCNGPLNSATFILPHRPTNDESCNIRMSSEEESRWVESLMKMHTARVRDVELLTGLDLYRRTSRSYAEILSLKTYMHTYESEI</sequence>
<evidence type="ECO:0000259" key="13">
    <source>
        <dbReference type="PROSITE" id="PS50958"/>
    </source>
</evidence>
<evidence type="ECO:0000256" key="7">
    <source>
        <dbReference type="ARBA" id="ARBA00022737"/>
    </source>
</evidence>
<keyword evidence="10" id="KW-0106">Calcium</keyword>
<dbReference type="GO" id="GO:0005509">
    <property type="term" value="F:calcium ion binding"/>
    <property type="evidence" value="ECO:0007669"/>
    <property type="project" value="TreeGrafter"/>
</dbReference>
<dbReference type="PANTHER" id="PTHR10151">
    <property type="entry name" value="ECTONUCLEOTIDE PYROPHOSPHATASE/PHOSPHODIESTERASE"/>
    <property type="match status" value="1"/>
</dbReference>
<keyword evidence="6" id="KW-0732">Signal</keyword>
<evidence type="ECO:0000256" key="9">
    <source>
        <dbReference type="ARBA" id="ARBA00022833"/>
    </source>
</evidence>
<dbReference type="GO" id="GO:0030247">
    <property type="term" value="F:polysaccharide binding"/>
    <property type="evidence" value="ECO:0007669"/>
    <property type="project" value="InterPro"/>
</dbReference>
<dbReference type="PROSITE" id="PS00524">
    <property type="entry name" value="SMB_1"/>
    <property type="match status" value="1"/>
</dbReference>
<keyword evidence="12" id="KW-0325">Glycoprotein</keyword>
<evidence type="ECO:0000256" key="11">
    <source>
        <dbReference type="ARBA" id="ARBA00023157"/>
    </source>
</evidence>
<keyword evidence="15" id="KW-1185">Reference proteome</keyword>
<dbReference type="SUPFAM" id="SSF53649">
    <property type="entry name" value="Alkaline phosphatase-like"/>
    <property type="match status" value="1"/>
</dbReference>
<dbReference type="InterPro" id="IPR044925">
    <property type="entry name" value="His-Me_finger_sf"/>
</dbReference>
<dbReference type="GO" id="GO:0047391">
    <property type="term" value="F:alkylglycerophosphoethanolamine phosphodiesterase activity"/>
    <property type="evidence" value="ECO:0007669"/>
    <property type="project" value="TreeGrafter"/>
</dbReference>
<evidence type="ECO:0000256" key="12">
    <source>
        <dbReference type="ARBA" id="ARBA00023180"/>
    </source>
</evidence>
<name>A0A3P9DGY4_9CICH</name>
<evidence type="ECO:0000313" key="15">
    <source>
        <dbReference type="Proteomes" id="UP000265160"/>
    </source>
</evidence>
<dbReference type="InterPro" id="IPR001604">
    <property type="entry name" value="Endo_G_ENPP1-like_dom"/>
</dbReference>
<reference evidence="14" key="2">
    <citation type="submission" date="2025-08" db="UniProtKB">
        <authorList>
            <consortium name="Ensembl"/>
        </authorList>
    </citation>
    <scope>IDENTIFICATION</scope>
</reference>
<dbReference type="Proteomes" id="UP000265160">
    <property type="component" value="LG11"/>
</dbReference>
<dbReference type="GO" id="GO:0006955">
    <property type="term" value="P:immune response"/>
    <property type="evidence" value="ECO:0007669"/>
    <property type="project" value="InterPro"/>
</dbReference>
<keyword evidence="4" id="KW-0964">Secreted</keyword>
<proteinExistence type="inferred from homology"/>
<keyword evidence="8" id="KW-0378">Hydrolase</keyword>
<dbReference type="SUPFAM" id="SSF54060">
    <property type="entry name" value="His-Me finger endonucleases"/>
    <property type="match status" value="1"/>
</dbReference>
<feature type="domain" description="SMB" evidence="13">
    <location>
        <begin position="31"/>
        <end position="74"/>
    </location>
</feature>
<dbReference type="AlphaFoldDB" id="A0A3P9DGY4"/>
<dbReference type="GO" id="GO:0003676">
    <property type="term" value="F:nucleic acid binding"/>
    <property type="evidence" value="ECO:0007669"/>
    <property type="project" value="InterPro"/>
</dbReference>
<protein>
    <submittedName>
        <fullName evidence="14">Ectonucleotide pyrophosphatase/phosphodiesterase 2</fullName>
    </submittedName>
</protein>
<dbReference type="STRING" id="106582.ENSMZEP00005033713"/>
<dbReference type="SMART" id="SM00477">
    <property type="entry name" value="NUC"/>
    <property type="match status" value="1"/>
</dbReference>
<keyword evidence="9" id="KW-0862">Zinc</keyword>
<dbReference type="GO" id="GO:0005615">
    <property type="term" value="C:extracellular space"/>
    <property type="evidence" value="ECO:0007669"/>
    <property type="project" value="TreeGrafter"/>
</dbReference>
<dbReference type="Gene3D" id="3.40.720.10">
    <property type="entry name" value="Alkaline Phosphatase, subunit A"/>
    <property type="match status" value="1"/>
</dbReference>
<evidence type="ECO:0000256" key="5">
    <source>
        <dbReference type="ARBA" id="ARBA00022723"/>
    </source>
</evidence>
<dbReference type="GO" id="GO:0004622">
    <property type="term" value="F:phosphatidylcholine lysophospholipase activity"/>
    <property type="evidence" value="ECO:0007669"/>
    <property type="project" value="TreeGrafter"/>
</dbReference>
<feature type="domain" description="SMB" evidence="13">
    <location>
        <begin position="75"/>
        <end position="119"/>
    </location>
</feature>
<accession>A0A3P9DGY4</accession>
<dbReference type="CDD" id="cd00091">
    <property type="entry name" value="NUC"/>
    <property type="match status" value="1"/>
</dbReference>
<dbReference type="InterPro" id="IPR001212">
    <property type="entry name" value="Somatomedin_B_dom"/>
</dbReference>
<dbReference type="InterPro" id="IPR002591">
    <property type="entry name" value="Phosphodiest/P_Trfase"/>
</dbReference>
<dbReference type="Gene3D" id="4.10.410.20">
    <property type="match status" value="2"/>
</dbReference>
<dbReference type="SMART" id="SM00201">
    <property type="entry name" value="SO"/>
    <property type="match status" value="2"/>
</dbReference>
<dbReference type="PANTHER" id="PTHR10151:SF21">
    <property type="entry name" value="ECTONUCLEOTIDE PYROPHOSPHATASE_PHOSPHODIESTERASE FAMILY MEMBER 2"/>
    <property type="match status" value="1"/>
</dbReference>
<comment type="subcellular location">
    <subcellularLocation>
        <location evidence="2">Secreted</location>
    </subcellularLocation>
</comment>
<dbReference type="CDD" id="cd16018">
    <property type="entry name" value="Enpp"/>
    <property type="match status" value="1"/>
</dbReference>
<evidence type="ECO:0000256" key="3">
    <source>
        <dbReference type="ARBA" id="ARBA00010594"/>
    </source>
</evidence>
<dbReference type="InterPro" id="IPR044929">
    <property type="entry name" value="DNA/RNA_non-sp_Endonuclease_sf"/>
</dbReference>
<dbReference type="FunFam" id="4.10.410.20:FF:000001">
    <property type="entry name" value="Ectonucleotide pyrophosphatase/phosphodiesterase family member 2"/>
    <property type="match status" value="1"/>
</dbReference>
<dbReference type="InterPro" id="IPR020821">
    <property type="entry name" value="ENPP1-3/EXOG-like_nuc-like"/>
</dbReference>
<dbReference type="FunFam" id="4.10.410.20:FF:000002">
    <property type="entry name" value="Ectonucleotide pyrophosphatase/phosphodiesterase family member 2"/>
    <property type="match status" value="1"/>
</dbReference>
<evidence type="ECO:0000256" key="1">
    <source>
        <dbReference type="ARBA" id="ARBA00001947"/>
    </source>
</evidence>
<dbReference type="GeneTree" id="ENSGT00940000155778"/>